<comment type="caution">
    <text evidence="2">The sequence shown here is derived from an EMBL/GenBank/DDBJ whole genome shotgun (WGS) entry which is preliminary data.</text>
</comment>
<reference evidence="2" key="1">
    <citation type="submission" date="2020-10" db="EMBL/GenBank/DDBJ databases">
        <title>The Whole-Genome Sequence of Metschnikowia persimmonesis, a Novel Endophytic Yeast Species Isolated from Medicinal Plant Diospyros kaki Thumb.</title>
        <authorList>
            <person name="Rahmat E."/>
            <person name="Kang Y."/>
        </authorList>
    </citation>
    <scope>NUCLEOTIDE SEQUENCE</scope>
    <source>
        <strain evidence="2">KIOM G15050</strain>
    </source>
</reference>
<name>A0A8H7GML4_9ASCO</name>
<dbReference type="EMBL" id="JACBPP010000007">
    <property type="protein sequence ID" value="KAF8000275.1"/>
    <property type="molecule type" value="Genomic_DNA"/>
</dbReference>
<keyword evidence="3" id="KW-1185">Reference proteome</keyword>
<sequence length="92" mass="10849">MAFIAFVTLLLAWLRLTLTFPVGDKPNGRFYKDYDIAEASLAQQEVNTVEKSHFQNRYELALSPFVSETRDAELRLESFLVYLKAFHKRYWI</sequence>
<organism evidence="2 3">
    <name type="scientific">Metschnikowia pulcherrima</name>
    <dbReference type="NCBI Taxonomy" id="27326"/>
    <lineage>
        <taxon>Eukaryota</taxon>
        <taxon>Fungi</taxon>
        <taxon>Dikarya</taxon>
        <taxon>Ascomycota</taxon>
        <taxon>Saccharomycotina</taxon>
        <taxon>Pichiomycetes</taxon>
        <taxon>Metschnikowiaceae</taxon>
        <taxon>Metschnikowia</taxon>
    </lineage>
</organism>
<feature type="signal peptide" evidence="1">
    <location>
        <begin position="1"/>
        <end position="19"/>
    </location>
</feature>
<gene>
    <name evidence="2" type="ORF">HF325_005204</name>
</gene>
<keyword evidence="1" id="KW-0732">Signal</keyword>
<evidence type="ECO:0000313" key="2">
    <source>
        <dbReference type="EMBL" id="KAF8000275.1"/>
    </source>
</evidence>
<evidence type="ECO:0000256" key="1">
    <source>
        <dbReference type="SAM" id="SignalP"/>
    </source>
</evidence>
<dbReference type="Proteomes" id="UP000649328">
    <property type="component" value="Unassembled WGS sequence"/>
</dbReference>
<dbReference type="AlphaFoldDB" id="A0A8H7GML4"/>
<evidence type="ECO:0000313" key="3">
    <source>
        <dbReference type="Proteomes" id="UP000649328"/>
    </source>
</evidence>
<accession>A0A8H7GML4</accession>
<feature type="chain" id="PRO_5033987063" evidence="1">
    <location>
        <begin position="20"/>
        <end position="92"/>
    </location>
</feature>
<protein>
    <submittedName>
        <fullName evidence="2">Uncharacterized protein</fullName>
    </submittedName>
</protein>
<proteinExistence type="predicted"/>